<dbReference type="EMBL" id="JACCBF010000001">
    <property type="protein sequence ID" value="NYD30892.1"/>
    <property type="molecule type" value="Genomic_DNA"/>
</dbReference>
<accession>A0A852RWG6</accession>
<evidence type="ECO:0000256" key="2">
    <source>
        <dbReference type="SAM" id="Phobius"/>
    </source>
</evidence>
<reference evidence="3 4" key="1">
    <citation type="submission" date="2020-07" db="EMBL/GenBank/DDBJ databases">
        <title>Sequencing the genomes of 1000 actinobacteria strains.</title>
        <authorList>
            <person name="Klenk H.-P."/>
        </authorList>
    </citation>
    <scope>NUCLEOTIDE SEQUENCE [LARGE SCALE GENOMIC DNA]</scope>
    <source>
        <strain evidence="3 4">DSM 19082</strain>
    </source>
</reference>
<sequence>MKLHQSLAELARDHGTALFRDATAFRGSLDDYLDEGQASSGTINLLTDAVRLGALDGLVTMLDSGARPADAVESAGQRLARDRGSADVRGCQWAIAVLGFALGKVPESLVDGLDPDAGTAAPPSHGPGGTAPSQPPLTSPITSPVQQPFAAPVSHQPIVSPPHQPVQPSYGAPAQASWSQPTPPKKSGTGFVVGAIAVALVIIVAGIIGIIAVANSGGDKKADDPSSRTTEATSDATDSSDEPTDNSKGSGNTATGTGYETELPSGWIDGTEDFSAQNPGLSTLDRVFIWGSTFNTARGNVIVETQSSYGSTDPADLSDDWKTALVSDDDTATTTDIDDRTIGGQTALGVDISRTNENGIDVAQRSYLVINGDTAYSITVSLKDGDDDVLTKFDDILTAWTWTD</sequence>
<name>A0A852RWG6_9ACTN</name>
<comment type="caution">
    <text evidence="3">The sequence shown here is derived from an EMBL/GenBank/DDBJ whole genome shotgun (WGS) entry which is preliminary data.</text>
</comment>
<dbReference type="Proteomes" id="UP000582231">
    <property type="component" value="Unassembled WGS sequence"/>
</dbReference>
<evidence type="ECO:0000313" key="3">
    <source>
        <dbReference type="EMBL" id="NYD30892.1"/>
    </source>
</evidence>
<keyword evidence="2" id="KW-1133">Transmembrane helix</keyword>
<feature type="region of interest" description="Disordered" evidence="1">
    <location>
        <begin position="216"/>
        <end position="274"/>
    </location>
</feature>
<keyword evidence="2" id="KW-0812">Transmembrane</keyword>
<dbReference type="AlphaFoldDB" id="A0A852RWG6"/>
<proteinExistence type="predicted"/>
<dbReference type="RefSeq" id="WP_179727083.1">
    <property type="nucleotide sequence ID" value="NZ_BAABEF010000001.1"/>
</dbReference>
<feature type="compositionally biased region" description="Polar residues" evidence="1">
    <location>
        <begin position="246"/>
        <end position="258"/>
    </location>
</feature>
<evidence type="ECO:0000256" key="1">
    <source>
        <dbReference type="SAM" id="MobiDB-lite"/>
    </source>
</evidence>
<feature type="compositionally biased region" description="Low complexity" evidence="1">
    <location>
        <begin position="227"/>
        <end position="237"/>
    </location>
</feature>
<evidence type="ECO:0000313" key="4">
    <source>
        <dbReference type="Proteomes" id="UP000582231"/>
    </source>
</evidence>
<keyword evidence="2" id="KW-0472">Membrane</keyword>
<feature type="region of interest" description="Disordered" evidence="1">
    <location>
        <begin position="113"/>
        <end position="186"/>
    </location>
</feature>
<gene>
    <name evidence="3" type="ORF">BJ958_002438</name>
</gene>
<keyword evidence="4" id="KW-1185">Reference proteome</keyword>
<protein>
    <submittedName>
        <fullName evidence="3">Uncharacterized protein</fullName>
    </submittedName>
</protein>
<organism evidence="3 4">
    <name type="scientific">Nocardioides kongjuensis</name>
    <dbReference type="NCBI Taxonomy" id="349522"/>
    <lineage>
        <taxon>Bacteria</taxon>
        <taxon>Bacillati</taxon>
        <taxon>Actinomycetota</taxon>
        <taxon>Actinomycetes</taxon>
        <taxon>Propionibacteriales</taxon>
        <taxon>Nocardioidaceae</taxon>
        <taxon>Nocardioides</taxon>
    </lineage>
</organism>
<feature type="transmembrane region" description="Helical" evidence="2">
    <location>
        <begin position="191"/>
        <end position="214"/>
    </location>
</feature>